<feature type="domain" description="Transcription initiation factor TFIID subunit 2 TPR repeats" evidence="9">
    <location>
        <begin position="580"/>
        <end position="866"/>
    </location>
</feature>
<name>A0A137PAG8_CONC2</name>
<feature type="compositionally biased region" description="Basic and acidic residues" evidence="7">
    <location>
        <begin position="1196"/>
        <end position="1205"/>
    </location>
</feature>
<evidence type="ECO:0000256" key="1">
    <source>
        <dbReference type="ARBA" id="ARBA00004123"/>
    </source>
</evidence>
<dbReference type="OrthoDB" id="21449at2759"/>
<dbReference type="GO" id="GO:0016251">
    <property type="term" value="F:RNA polymerase II general transcription initiation factor activity"/>
    <property type="evidence" value="ECO:0007669"/>
    <property type="project" value="TreeGrafter"/>
</dbReference>
<dbReference type="InterPro" id="IPR016024">
    <property type="entry name" value="ARM-type_fold"/>
</dbReference>
<gene>
    <name evidence="10" type="ORF">CONCODRAFT_78028</name>
</gene>
<dbReference type="Gene3D" id="1.10.390.10">
    <property type="entry name" value="Neutral Protease Domain 2"/>
    <property type="match status" value="1"/>
</dbReference>
<feature type="compositionally biased region" description="Basic and acidic residues" evidence="7">
    <location>
        <begin position="1297"/>
        <end position="1328"/>
    </location>
</feature>
<dbReference type="Gene3D" id="2.60.40.1730">
    <property type="entry name" value="tricorn interacting facor f3 domain"/>
    <property type="match status" value="1"/>
</dbReference>
<dbReference type="Pfam" id="PF25577">
    <property type="entry name" value="TPR_TAF2_C"/>
    <property type="match status" value="1"/>
</dbReference>
<keyword evidence="5" id="KW-0804">Transcription</keyword>
<feature type="compositionally biased region" description="Low complexity" evidence="7">
    <location>
        <begin position="1180"/>
        <end position="1192"/>
    </location>
</feature>
<feature type="compositionally biased region" description="Basic and acidic residues" evidence="7">
    <location>
        <begin position="1246"/>
        <end position="1267"/>
    </location>
</feature>
<dbReference type="InterPro" id="IPR042097">
    <property type="entry name" value="Aminopeptidase_N-like_N_sf"/>
</dbReference>
<protein>
    <recommendedName>
        <fullName evidence="3">Transcription initiation factor TFIID subunit 2</fullName>
    </recommendedName>
</protein>
<sequence length="1433" mass="163420">MHLSPNVTNPSGLSPVPLLLQIEYLVSSPEIGVLFSSNGRETDVQKSSYFYTSNHLGPGDVRCWLPCLDDMHERCTWEMNFIVTQPETDLSKSKLSVIASGELIGQEAHPNDPNRIIYKYYVSFPCPAYLLSFAIGDFENIVFGEMEGYAPQTDTGDKLTFDMSKAVVAYCPKGWKHELKNSSEIVSKAMSFYINNFGSYPFDSFKLIFLETSHSPVSIGAEVAILGLNFLFSEDIIDQAYETRRAIGLALATQWFGVNVVPRLCSDIWLILGLSGFMSSLFLKSHFGINEYRYRLKMDMMRVCQLDSNRPPLCNALMTCPYDPQDVQFMNLKAPIVLYMINKQMVKSGKSHGLFRVIPEIIRATMSGEFGVGNSLSTHWFLRCCRKMSKVDFKSFAEQWIYGSGCPKFTFTYSFNRKKMVVEINMVQTTTNDGINQEDKPWLEIVRPTKYFTGYMTACICEADGTPYEHILDIQEPEKKFEVQFNTKYKRIRRNTKRFQLRKQAAAAAEAIVKDQLDVDNAEVDDLFLAEEGNEKEKEEWQIVEWGEDDEESLASATFEWIRMDSDFEWITEITLEQPDHMWAGQLEKDRDVVSQYEAVQALKNLPSAACSTTLLRTVMNSQCYYRVRGEAAHALIYCAKSRLNNIGLYHLLKIFHRKYCCNILNEGEELNRFVLKPNDFSNLSEYFVQKSIILALSQVRDDYNEAPSVVINLILELLKMNDNSSNSYSDNFYISSLIISVGFIIESKCSGHLSELDAVCTSLLDELKRYNTIDRVIPSYHNSITVSCIQVFTKLSLKRIIPLDLAFFLKYTRYGNYIHVRYAAFDAILLLGGLLHISIFDYVFNAISNDPEPQMRYYLIQKLNRIYALINLRLNDASHNEDHSDFIDQNYLDLLEEGGYIASNTPVLFPHDEKLRAVAWSKFHSPDIDLRVRNALFTLCKLIPGNSKRENLDFSAFKIRIPMEINESALNLDMHPNGVHESNGVQPRDETPAQEIIEPDWSVYDIQDATFDPVIVEPPFNKPVSIDDHKPKESVIAHPNGSKKSLDQSKDIRNQPKPKERHTMEKKPKKDPKLHLSNPDIQKSSAEVTALSKKQDSKEESINVDIESIPLPEQNHIERHKPTPLRNIEDPALNKQKKKPTLPSPTILSTDTPKSLPETVAHIDDTTKYLSDSGKVPKLKLSSSQHKSSTSRPADPVDRREHKLQSSSQSRHSSIDHLKQDSKRRHDNSGDVISDKHKSPKHHRDSLVHPTDHHKSSSKQRPESRSDLLGPHRSSSKQRPDSRSEIIDPNRPSSKQRPESRADSIDSHRPSSKQRPESRSDTIDAHKQSSKQRSQGSADLLAHQKTSSKHRSDSHAERQKIPSAHQHESSSSRIDTNRPKKSLIVKLILPKIDEPAHSSRHRNPPSEPSRPPSSHRETPDTPKKFKIKLKLN</sequence>
<feature type="compositionally biased region" description="Basic and acidic residues" evidence="7">
    <location>
        <begin position="1026"/>
        <end position="1036"/>
    </location>
</feature>
<evidence type="ECO:0000256" key="2">
    <source>
        <dbReference type="ARBA" id="ARBA00010937"/>
    </source>
</evidence>
<dbReference type="PANTHER" id="PTHR15137">
    <property type="entry name" value="TRANSCRIPTION INITIATION FACTOR TFIID"/>
    <property type="match status" value="1"/>
</dbReference>
<evidence type="ECO:0000256" key="4">
    <source>
        <dbReference type="ARBA" id="ARBA00023015"/>
    </source>
</evidence>
<evidence type="ECO:0000259" key="8">
    <source>
        <dbReference type="Pfam" id="PF25316"/>
    </source>
</evidence>
<feature type="compositionally biased region" description="Basic and acidic residues" evidence="7">
    <location>
        <begin position="1415"/>
        <end position="1424"/>
    </location>
</feature>
<dbReference type="SUPFAM" id="SSF63737">
    <property type="entry name" value="Leukotriene A4 hydrolase N-terminal domain"/>
    <property type="match status" value="1"/>
</dbReference>
<dbReference type="InterPro" id="IPR057345">
    <property type="entry name" value="Ig-like_TAF2"/>
</dbReference>
<dbReference type="Pfam" id="PF25316">
    <property type="entry name" value="TAF2_3rd"/>
    <property type="match status" value="1"/>
</dbReference>
<dbReference type="EMBL" id="KQ964462">
    <property type="protein sequence ID" value="KXN72008.1"/>
    <property type="molecule type" value="Genomic_DNA"/>
</dbReference>
<feature type="compositionally biased region" description="Basic and acidic residues" evidence="7">
    <location>
        <begin position="1279"/>
        <end position="1289"/>
    </location>
</feature>
<evidence type="ECO:0000313" key="10">
    <source>
        <dbReference type="EMBL" id="KXN72008.1"/>
    </source>
</evidence>
<feature type="compositionally biased region" description="Polar residues" evidence="7">
    <location>
        <begin position="1145"/>
        <end position="1154"/>
    </location>
</feature>
<dbReference type="GO" id="GO:0000976">
    <property type="term" value="F:transcription cis-regulatory region binding"/>
    <property type="evidence" value="ECO:0007669"/>
    <property type="project" value="TreeGrafter"/>
</dbReference>
<evidence type="ECO:0000256" key="5">
    <source>
        <dbReference type="ARBA" id="ARBA00023163"/>
    </source>
</evidence>
<evidence type="ECO:0000256" key="6">
    <source>
        <dbReference type="ARBA" id="ARBA00023242"/>
    </source>
</evidence>
<evidence type="ECO:0000259" key="9">
    <source>
        <dbReference type="Pfam" id="PF25577"/>
    </source>
</evidence>
<keyword evidence="11" id="KW-1185">Reference proteome</keyword>
<dbReference type="InterPro" id="IPR037813">
    <property type="entry name" value="TAF2"/>
</dbReference>
<dbReference type="PANTHER" id="PTHR15137:SF9">
    <property type="entry name" value="TRANSCRIPTION INITIATION FACTOR TFIID SUBUNIT 2"/>
    <property type="match status" value="1"/>
</dbReference>
<keyword evidence="6" id="KW-0539">Nucleus</keyword>
<dbReference type="GO" id="GO:0006367">
    <property type="term" value="P:transcription initiation at RNA polymerase II promoter"/>
    <property type="evidence" value="ECO:0007669"/>
    <property type="project" value="TreeGrafter"/>
</dbReference>
<comment type="subcellular location">
    <subcellularLocation>
        <location evidence="1">Nucleus</location>
    </subcellularLocation>
</comment>
<dbReference type="STRING" id="796925.A0A137PAG8"/>
<accession>A0A137PAG8</accession>
<dbReference type="SUPFAM" id="SSF48371">
    <property type="entry name" value="ARM repeat"/>
    <property type="match status" value="1"/>
</dbReference>
<evidence type="ECO:0000256" key="7">
    <source>
        <dbReference type="SAM" id="MobiDB-lite"/>
    </source>
</evidence>
<organism evidence="10 11">
    <name type="scientific">Conidiobolus coronatus (strain ATCC 28846 / CBS 209.66 / NRRL 28638)</name>
    <name type="common">Delacroixia coronata</name>
    <dbReference type="NCBI Taxonomy" id="796925"/>
    <lineage>
        <taxon>Eukaryota</taxon>
        <taxon>Fungi</taxon>
        <taxon>Fungi incertae sedis</taxon>
        <taxon>Zoopagomycota</taxon>
        <taxon>Entomophthoromycotina</taxon>
        <taxon>Entomophthoromycetes</taxon>
        <taxon>Entomophthorales</taxon>
        <taxon>Ancylistaceae</taxon>
        <taxon>Conidiobolus</taxon>
    </lineage>
</organism>
<dbReference type="InterPro" id="IPR027268">
    <property type="entry name" value="Peptidase_M4/M1_CTD_sf"/>
</dbReference>
<feature type="compositionally biased region" description="Basic and acidic residues" evidence="7">
    <location>
        <begin position="1351"/>
        <end position="1379"/>
    </location>
</feature>
<feature type="region of interest" description="Disordered" evidence="7">
    <location>
        <begin position="1021"/>
        <end position="1433"/>
    </location>
</feature>
<dbReference type="InterPro" id="IPR057991">
    <property type="entry name" value="TPR_TAF2_C"/>
</dbReference>
<proteinExistence type="inferred from homology"/>
<feature type="compositionally biased region" description="Basic and acidic residues" evidence="7">
    <location>
        <begin position="1228"/>
        <end position="1238"/>
    </location>
</feature>
<feature type="domain" description="Transcription initiation factor TFIID subunit 2 Ig-like" evidence="8">
    <location>
        <begin position="404"/>
        <end position="579"/>
    </location>
</feature>
<reference evidence="10 11" key="1">
    <citation type="journal article" date="2015" name="Genome Biol. Evol.">
        <title>Phylogenomic analyses indicate that early fungi evolved digesting cell walls of algal ancestors of land plants.</title>
        <authorList>
            <person name="Chang Y."/>
            <person name="Wang S."/>
            <person name="Sekimoto S."/>
            <person name="Aerts A.L."/>
            <person name="Choi C."/>
            <person name="Clum A."/>
            <person name="LaButti K.M."/>
            <person name="Lindquist E.A."/>
            <person name="Yee Ngan C."/>
            <person name="Ohm R.A."/>
            <person name="Salamov A.A."/>
            <person name="Grigoriev I.V."/>
            <person name="Spatafora J.W."/>
            <person name="Berbee M.L."/>
        </authorList>
    </citation>
    <scope>NUCLEOTIDE SEQUENCE [LARGE SCALE GENOMIC DNA]</scope>
    <source>
        <strain evidence="10 11">NRRL 28638</strain>
    </source>
</reference>
<evidence type="ECO:0000313" key="11">
    <source>
        <dbReference type="Proteomes" id="UP000070444"/>
    </source>
</evidence>
<keyword evidence="4" id="KW-0805">Transcription regulation</keyword>
<dbReference type="Proteomes" id="UP000070444">
    <property type="component" value="Unassembled WGS sequence"/>
</dbReference>
<evidence type="ECO:0000256" key="3">
    <source>
        <dbReference type="ARBA" id="ARBA00017363"/>
    </source>
</evidence>
<dbReference type="GO" id="GO:0005669">
    <property type="term" value="C:transcription factor TFIID complex"/>
    <property type="evidence" value="ECO:0007669"/>
    <property type="project" value="InterPro"/>
</dbReference>
<dbReference type="SUPFAM" id="SSF55486">
    <property type="entry name" value="Metalloproteases ('zincins'), catalytic domain"/>
    <property type="match status" value="1"/>
</dbReference>
<feature type="compositionally biased region" description="Basic and acidic residues" evidence="7">
    <location>
        <begin position="1045"/>
        <end position="1075"/>
    </location>
</feature>
<dbReference type="GO" id="GO:0003682">
    <property type="term" value="F:chromatin binding"/>
    <property type="evidence" value="ECO:0007669"/>
    <property type="project" value="TreeGrafter"/>
</dbReference>
<comment type="similarity">
    <text evidence="2">Belongs to the TAF2 family.</text>
</comment>
<dbReference type="CDD" id="cd09839">
    <property type="entry name" value="M1_like_TAF2"/>
    <property type="match status" value="1"/>
</dbReference>